<feature type="active site" description="For OMPdecase activity" evidence="14">
    <location>
        <position position="319"/>
    </location>
</feature>
<dbReference type="InterPro" id="IPR023031">
    <property type="entry name" value="OPRT"/>
</dbReference>
<evidence type="ECO:0000256" key="11">
    <source>
        <dbReference type="ARBA" id="ARBA00022975"/>
    </source>
</evidence>
<evidence type="ECO:0000256" key="9">
    <source>
        <dbReference type="ARBA" id="ARBA00022679"/>
    </source>
</evidence>
<evidence type="ECO:0000256" key="14">
    <source>
        <dbReference type="PIRSR" id="PIRSR614732-1"/>
    </source>
</evidence>
<feature type="domain" description="Orotidine 5'-phosphate decarboxylase" evidence="16">
    <location>
        <begin position="255"/>
        <end position="471"/>
    </location>
</feature>
<feature type="binding site" evidence="15">
    <location>
        <position position="283"/>
    </location>
    <ligand>
        <name>substrate</name>
    </ligand>
</feature>
<sequence length="491" mass="54777">MAPNDHDLASLVMELFDINAFKFGDFKMKVGVNSPVYFDLRVIVSYPPLMDKITNLLVDFMNEKMIKCDHICGVPYTALPVATLMSIKQNLPMLVRRKEVKNYGTKKIIEGLYKAGDKCVIIEDVVTSGSSVLETVRDLRNEGIEVTDVIVVVDREQGGAKNIHEESVRMHSLLTLSYLLDTLKKGKRVTENTVIAVAKYIEGCQIRSDGSFVKGNPNIVNELHRTKMTYESRADLAKCIIAKKLFNLMATKKTNLCLAVDLTNSNDVLEVTDACGPYICLLKTHVDMITDFNEFFVKSLIDLSRKHNFLIMEDRKFADIGNTVAFQYTSGTFKISSWADLVTMHSIPGQGIIQGLKSKLTGNADRGVFVVAEMSSHGNLIDEKYKNATIKLATEGADADFIAGIVCQNPLFRNPEFIQLTPGVKIYDTGDNFGQQYQTPEYVIKKNGADIAVVGRGILEARCVEKAACRYRDVLWQSYCERIGVDDGDQL</sequence>
<evidence type="ECO:0000256" key="8">
    <source>
        <dbReference type="ARBA" id="ARBA00022676"/>
    </source>
</evidence>
<evidence type="ECO:0000256" key="3">
    <source>
        <dbReference type="ARBA" id="ARBA00006221"/>
    </source>
</evidence>
<evidence type="ECO:0000256" key="6">
    <source>
        <dbReference type="ARBA" id="ARBA00012321"/>
    </source>
</evidence>
<dbReference type="GO" id="GO:0004590">
    <property type="term" value="F:orotidine-5'-phosphate decarboxylase activity"/>
    <property type="evidence" value="ECO:0007669"/>
    <property type="project" value="UniProtKB-EC"/>
</dbReference>
<evidence type="ECO:0000256" key="12">
    <source>
        <dbReference type="ARBA" id="ARBA00023239"/>
    </source>
</evidence>
<keyword evidence="12" id="KW-0456">Lyase</keyword>
<comment type="pathway">
    <text evidence="2">Pyrimidine metabolism; UMP biosynthesis via de novo pathway; UMP from orotate: step 1/2.</text>
</comment>
<dbReference type="GO" id="GO:0006207">
    <property type="term" value="P:'de novo' pyrimidine nucleobase biosynthetic process"/>
    <property type="evidence" value="ECO:0007669"/>
    <property type="project" value="InterPro"/>
</dbReference>
<keyword evidence="13" id="KW-0511">Multifunctional enzyme</keyword>
<keyword evidence="8" id="KW-0328">Glycosyltransferase</keyword>
<evidence type="ECO:0000256" key="7">
    <source>
        <dbReference type="ARBA" id="ARBA00015047"/>
    </source>
</evidence>
<dbReference type="EMBL" id="GDAI01002303">
    <property type="protein sequence ID" value="JAI15300.1"/>
    <property type="molecule type" value="mRNA"/>
</dbReference>
<feature type="active site" description="For OMPdecase activity" evidence="14">
    <location>
        <position position="314"/>
    </location>
</feature>
<keyword evidence="9" id="KW-0808">Transferase</keyword>
<feature type="binding site" evidence="15">
    <location>
        <position position="435"/>
    </location>
    <ligand>
        <name>substrate</name>
    </ligand>
</feature>
<accession>A0A0K8TMZ9</accession>
<comment type="pathway">
    <text evidence="1">Pyrimidine metabolism; UMP biosynthesis via de novo pathway; UMP from orotate: step 2/2.</text>
</comment>
<dbReference type="EC" id="4.1.1.23" evidence="6"/>
<comment type="similarity">
    <text evidence="3">In the N-terminal section; belongs to the purine/pyrimidine phosphoribosyltransferase family.</text>
</comment>
<reference evidence="17" key="1">
    <citation type="journal article" date="2015" name="Insect Biochem. Mol. Biol.">
        <title>An insight into the sialome of the horse fly, Tabanus bromius.</title>
        <authorList>
            <person name="Ribeiro J.M."/>
            <person name="Kazimirova M."/>
            <person name="Takac P."/>
            <person name="Andersen J.F."/>
            <person name="Francischetti I.M."/>
        </authorList>
    </citation>
    <scope>NUCLEOTIDE SEQUENCE</scope>
</reference>
<dbReference type="Gene3D" id="3.40.50.2020">
    <property type="match status" value="1"/>
</dbReference>
<organism evidence="17">
    <name type="scientific">Tabanus bromius</name>
    <name type="common">Band-eyed brown horse fly</name>
    <dbReference type="NCBI Taxonomy" id="304241"/>
    <lineage>
        <taxon>Eukaryota</taxon>
        <taxon>Metazoa</taxon>
        <taxon>Ecdysozoa</taxon>
        <taxon>Arthropoda</taxon>
        <taxon>Hexapoda</taxon>
        <taxon>Insecta</taxon>
        <taxon>Pterygota</taxon>
        <taxon>Neoptera</taxon>
        <taxon>Endopterygota</taxon>
        <taxon>Diptera</taxon>
        <taxon>Brachycera</taxon>
        <taxon>Tabanomorpha</taxon>
        <taxon>Tabanoidea</taxon>
        <taxon>Tabanidae</taxon>
        <taxon>Tabanus</taxon>
    </lineage>
</organism>
<evidence type="ECO:0000256" key="2">
    <source>
        <dbReference type="ARBA" id="ARBA00004889"/>
    </source>
</evidence>
<dbReference type="HAMAP" id="MF_01208">
    <property type="entry name" value="PyrE"/>
    <property type="match status" value="1"/>
</dbReference>
<feature type="active site" description="For OMPdecase activity" evidence="14">
    <location>
        <position position="316"/>
    </location>
</feature>
<dbReference type="FunFam" id="3.20.20.70:FF:000245">
    <property type="entry name" value="Bifunctional UMP-synthetase"/>
    <property type="match status" value="1"/>
</dbReference>
<dbReference type="FunFam" id="3.40.50.2020:FF:000025">
    <property type="entry name" value="Uridine monophosphate synthetase"/>
    <property type="match status" value="1"/>
</dbReference>
<comment type="similarity">
    <text evidence="4">In the C-terminal section; belongs to the OMP decarboxylase family.</text>
</comment>
<keyword evidence="11" id="KW-0665">Pyrimidine biosynthesis</keyword>
<dbReference type="GO" id="GO:0044205">
    <property type="term" value="P:'de novo' UMP biosynthetic process"/>
    <property type="evidence" value="ECO:0007669"/>
    <property type="project" value="UniProtKB-UniPathway"/>
</dbReference>
<dbReference type="InterPro" id="IPR000836">
    <property type="entry name" value="PRTase_dom"/>
</dbReference>
<evidence type="ECO:0000256" key="15">
    <source>
        <dbReference type="PIRSR" id="PIRSR614732-2"/>
    </source>
</evidence>
<dbReference type="EC" id="2.4.2.10" evidence="5"/>
<dbReference type="PROSITE" id="PS00156">
    <property type="entry name" value="OMPDECASE"/>
    <property type="match status" value="1"/>
</dbReference>
<dbReference type="Pfam" id="PF00156">
    <property type="entry name" value="Pribosyltran"/>
    <property type="match status" value="1"/>
</dbReference>
<dbReference type="CDD" id="cd06223">
    <property type="entry name" value="PRTases_typeI"/>
    <property type="match status" value="1"/>
</dbReference>
<evidence type="ECO:0000256" key="10">
    <source>
        <dbReference type="ARBA" id="ARBA00022793"/>
    </source>
</evidence>
<evidence type="ECO:0000256" key="13">
    <source>
        <dbReference type="ARBA" id="ARBA00023268"/>
    </source>
</evidence>
<dbReference type="InterPro" id="IPR004467">
    <property type="entry name" value="Or_phspho_trans_dom"/>
</dbReference>
<dbReference type="SUPFAM" id="SSF53271">
    <property type="entry name" value="PRTase-like"/>
    <property type="match status" value="1"/>
</dbReference>
<proteinExistence type="evidence at transcript level"/>
<dbReference type="InterPro" id="IPR029057">
    <property type="entry name" value="PRTase-like"/>
</dbReference>
<dbReference type="InterPro" id="IPR011060">
    <property type="entry name" value="RibuloseP-bd_barrel"/>
</dbReference>
<dbReference type="UniPathway" id="UPA00070">
    <property type="reaction ID" value="UER00119"/>
</dbReference>
<dbReference type="SMART" id="SM00934">
    <property type="entry name" value="OMPdecase"/>
    <property type="match status" value="1"/>
</dbReference>
<dbReference type="GO" id="GO:0004588">
    <property type="term" value="F:orotate phosphoribosyltransferase activity"/>
    <property type="evidence" value="ECO:0007669"/>
    <property type="project" value="UniProtKB-EC"/>
</dbReference>
<feature type="binding site" evidence="15">
    <location>
        <position position="455"/>
    </location>
    <ligand>
        <name>substrate</name>
    </ligand>
</feature>
<dbReference type="InterPro" id="IPR001754">
    <property type="entry name" value="OMPdeCOase_dom"/>
</dbReference>
<dbReference type="InterPro" id="IPR018089">
    <property type="entry name" value="OMPdecase_AS"/>
</dbReference>
<dbReference type="Gene3D" id="3.20.20.70">
    <property type="entry name" value="Aldolase class I"/>
    <property type="match status" value="1"/>
</dbReference>
<dbReference type="AlphaFoldDB" id="A0A0K8TMZ9"/>
<protein>
    <recommendedName>
        <fullName evidence="7">Uridine 5'-monophosphate synthase</fullName>
        <ecNumber evidence="5">2.4.2.10</ecNumber>
        <ecNumber evidence="6">4.1.1.23</ecNumber>
    </recommendedName>
</protein>
<name>A0A0K8TMZ9_TABBR</name>
<evidence type="ECO:0000256" key="4">
    <source>
        <dbReference type="ARBA" id="ARBA00009769"/>
    </source>
</evidence>
<dbReference type="NCBIfam" id="TIGR01740">
    <property type="entry name" value="pyrF"/>
    <property type="match status" value="1"/>
</dbReference>
<keyword evidence="10" id="KW-0210">Decarboxylase</keyword>
<feature type="binding site" evidence="15">
    <location>
        <position position="375"/>
    </location>
    <ligand>
        <name>substrate</name>
    </ligand>
</feature>
<dbReference type="Pfam" id="PF00215">
    <property type="entry name" value="OMPdecase"/>
    <property type="match status" value="1"/>
</dbReference>
<feature type="binding site" evidence="15">
    <location>
        <position position="261"/>
    </location>
    <ligand>
        <name>substrate</name>
    </ligand>
</feature>
<evidence type="ECO:0000256" key="5">
    <source>
        <dbReference type="ARBA" id="ARBA00011971"/>
    </source>
</evidence>
<dbReference type="NCBIfam" id="TIGR00336">
    <property type="entry name" value="pyrE"/>
    <property type="match status" value="1"/>
</dbReference>
<dbReference type="PANTHER" id="PTHR19278">
    <property type="entry name" value="OROTATE PHOSPHORIBOSYLTRANSFERASE"/>
    <property type="match status" value="1"/>
</dbReference>
<feature type="binding site" evidence="15">
    <location>
        <position position="456"/>
    </location>
    <ligand>
        <name>substrate</name>
    </ligand>
</feature>
<dbReference type="InterPro" id="IPR014732">
    <property type="entry name" value="OMPdecase"/>
</dbReference>
<dbReference type="PANTHER" id="PTHR19278:SF9">
    <property type="entry name" value="URIDINE 5'-MONOPHOSPHATE SYNTHASE"/>
    <property type="match status" value="1"/>
</dbReference>
<evidence type="ECO:0000256" key="1">
    <source>
        <dbReference type="ARBA" id="ARBA00004861"/>
    </source>
</evidence>
<evidence type="ECO:0000313" key="17">
    <source>
        <dbReference type="EMBL" id="JAI15300.1"/>
    </source>
</evidence>
<dbReference type="InterPro" id="IPR013785">
    <property type="entry name" value="Aldolase_TIM"/>
</dbReference>
<evidence type="ECO:0000259" key="16">
    <source>
        <dbReference type="SMART" id="SM00934"/>
    </source>
</evidence>
<dbReference type="SUPFAM" id="SSF51366">
    <property type="entry name" value="Ribulose-phoshate binding barrel"/>
    <property type="match status" value="1"/>
</dbReference>
<dbReference type="CDD" id="cd04725">
    <property type="entry name" value="OMP_decarboxylase_like"/>
    <property type="match status" value="1"/>
</dbReference>